<dbReference type="RefSeq" id="WP_268044982.1">
    <property type="nucleotide sequence ID" value="NZ_CP104064.1"/>
</dbReference>
<protein>
    <submittedName>
        <fullName evidence="2">Uncharacterized protein</fullName>
    </submittedName>
</protein>
<keyword evidence="3" id="KW-1185">Reference proteome</keyword>
<feature type="transmembrane region" description="Helical" evidence="1">
    <location>
        <begin position="6"/>
        <end position="27"/>
    </location>
</feature>
<name>A0ABY6Z588_9BACL</name>
<evidence type="ECO:0000313" key="2">
    <source>
        <dbReference type="EMBL" id="WAH37491.1"/>
    </source>
</evidence>
<sequence length="92" mass="9792">MDHPIILSAVVCIAWLTVLVTGGLHILSVSKEKSNIISQAATFAGSSQALSLGSMDTTIVMGTPFIQSPQVKMLYEKGEVTVDSTGIHISRY</sequence>
<organism evidence="2 3">
    <name type="scientific">Alicyclobacillus dauci</name>
    <dbReference type="NCBI Taxonomy" id="1475485"/>
    <lineage>
        <taxon>Bacteria</taxon>
        <taxon>Bacillati</taxon>
        <taxon>Bacillota</taxon>
        <taxon>Bacilli</taxon>
        <taxon>Bacillales</taxon>
        <taxon>Alicyclobacillaceae</taxon>
        <taxon>Alicyclobacillus</taxon>
    </lineage>
</organism>
<keyword evidence="1" id="KW-0812">Transmembrane</keyword>
<keyword evidence="1" id="KW-0472">Membrane</keyword>
<reference evidence="2" key="1">
    <citation type="submission" date="2022-08" db="EMBL/GenBank/DDBJ databases">
        <title>Alicyclobacillus dauci DSM2870, complete genome.</title>
        <authorList>
            <person name="Wang Q."/>
            <person name="Cai R."/>
            <person name="Wang Z."/>
        </authorList>
    </citation>
    <scope>NUCLEOTIDE SEQUENCE</scope>
    <source>
        <strain evidence="2">DSM 28700</strain>
    </source>
</reference>
<keyword evidence="1" id="KW-1133">Transmembrane helix</keyword>
<evidence type="ECO:0000313" key="3">
    <source>
        <dbReference type="Proteomes" id="UP001164803"/>
    </source>
</evidence>
<proteinExistence type="predicted"/>
<dbReference type="Proteomes" id="UP001164803">
    <property type="component" value="Chromosome"/>
</dbReference>
<gene>
    <name evidence="2" type="ORF">NZD86_02835</name>
</gene>
<dbReference type="EMBL" id="CP104064">
    <property type="protein sequence ID" value="WAH37491.1"/>
    <property type="molecule type" value="Genomic_DNA"/>
</dbReference>
<evidence type="ECO:0000256" key="1">
    <source>
        <dbReference type="SAM" id="Phobius"/>
    </source>
</evidence>
<accession>A0ABY6Z588</accession>